<dbReference type="GO" id="GO:0032259">
    <property type="term" value="P:methylation"/>
    <property type="evidence" value="ECO:0007669"/>
    <property type="project" value="UniProtKB-KW"/>
</dbReference>
<dbReference type="OrthoDB" id="413649at2759"/>
<dbReference type="InterPro" id="IPR007815">
    <property type="entry name" value="Emycin_Estase"/>
</dbReference>
<proteinExistence type="predicted"/>
<reference evidence="1 2" key="1">
    <citation type="journal article" date="2016" name="PLoS Pathog.">
        <title>Biosynthesis of antibiotic leucinostatins in bio-control fungus Purpureocillium lilacinum and their inhibition on phytophthora revealed by genome mining.</title>
        <authorList>
            <person name="Wang G."/>
            <person name="Liu Z."/>
            <person name="Lin R."/>
            <person name="Li E."/>
            <person name="Mao Z."/>
            <person name="Ling J."/>
            <person name="Yang Y."/>
            <person name="Yin W.B."/>
            <person name="Xie B."/>
        </authorList>
    </citation>
    <scope>NUCLEOTIDE SEQUENCE [LARGE SCALE GENOMIC DNA]</scope>
    <source>
        <strain evidence="1">170</strain>
    </source>
</reference>
<dbReference type="SUPFAM" id="SSF159501">
    <property type="entry name" value="EreA/ChaN-like"/>
    <property type="match status" value="1"/>
</dbReference>
<dbReference type="Gene3D" id="3.30.1870.10">
    <property type="entry name" value="EreA-like, domain 2"/>
    <property type="match status" value="1"/>
</dbReference>
<name>A0A179FZI2_METCM</name>
<keyword evidence="2" id="KW-1185">Reference proteome</keyword>
<evidence type="ECO:0000313" key="2">
    <source>
        <dbReference type="Proteomes" id="UP000078397"/>
    </source>
</evidence>
<comment type="caution">
    <text evidence="1">The sequence shown here is derived from an EMBL/GenBank/DDBJ whole genome shotgun (WGS) entry which is preliminary data.</text>
</comment>
<dbReference type="AlphaFoldDB" id="A0A179FZI2"/>
<dbReference type="Pfam" id="PF05139">
    <property type="entry name" value="Erythro_esteras"/>
    <property type="match status" value="1"/>
</dbReference>
<gene>
    <name evidence="1" type="ORF">VFPPC_03443</name>
</gene>
<accession>A0A179FZI2</accession>
<dbReference type="EMBL" id="LSBJ02000002">
    <property type="protein sequence ID" value="OAQ71086.1"/>
    <property type="molecule type" value="Genomic_DNA"/>
</dbReference>
<dbReference type="PANTHER" id="PTHR31299">
    <property type="entry name" value="ESTERASE, PUTATIVE (AFU_ORTHOLOGUE AFUA_1G05850)-RELATED"/>
    <property type="match status" value="1"/>
</dbReference>
<dbReference type="Gene3D" id="3.40.1660.10">
    <property type="entry name" value="EreA-like (biosynthetic domain)"/>
    <property type="match status" value="1"/>
</dbReference>
<dbReference type="CDD" id="cd14728">
    <property type="entry name" value="Ere-like"/>
    <property type="match status" value="1"/>
</dbReference>
<dbReference type="InterPro" id="IPR014622">
    <property type="entry name" value="UCP036794_erythomycin"/>
</dbReference>
<dbReference type="PANTHER" id="PTHR31299:SF0">
    <property type="entry name" value="ESTERASE, PUTATIVE (AFU_ORTHOLOGUE AFUA_1G05850)-RELATED"/>
    <property type="match status" value="1"/>
</dbReference>
<sequence length="461" mass="52709">MPTSLSQDTDSLQSLLSTHVTPFDSVQDSDAYTRVFDDFGNCKVLLIGDASHGTSEFYAARAELTKYMIQHHGFNIVAIEGDWPDAEVVDRYVRRRPPVDKEAGISATDATKDGGEKPFLRFPTWMWRNLEVQEFVEWLRRHNKGVDSHDGVGFYGLDLYSLRGSMNAVIEYLDLVDSDMAEVARTRYDDLMMWAEEPHEYGLEAVTTGFEGYEKEVIMMLADLLKKRVQYSSVFWDGDEYHGGEQNARVVADAERYYKAMYYGRDESWNLRDSHMVDSLGRILKHRGSTSKAIVWAHNSHIGDARATSMGRSRREINIGQLCKERFGSECLSIGCGTHTGTVAAAKRWGGDVRTMKVQPGLPNSYEELMHAVGIGNFALDLRQGRCNEILRKELMRKRLERFIGVIYRPDTERQSHYSWAVLPEQFDGFLWFDKTAAVRSIEARQPDEPVEYNETWPFGL</sequence>
<dbReference type="Proteomes" id="UP000078397">
    <property type="component" value="Unassembled WGS sequence"/>
</dbReference>
<dbReference type="KEGG" id="pchm:VFPPC_03443"/>
<dbReference type="GeneID" id="28846936"/>
<dbReference type="STRING" id="1380566.A0A179FZI2"/>
<dbReference type="InterPro" id="IPR052036">
    <property type="entry name" value="Hydrolase/PRTase-associated"/>
</dbReference>
<dbReference type="RefSeq" id="XP_018147623.1">
    <property type="nucleotide sequence ID" value="XM_018282942.1"/>
</dbReference>
<organism evidence="1 2">
    <name type="scientific">Pochonia chlamydosporia 170</name>
    <dbReference type="NCBI Taxonomy" id="1380566"/>
    <lineage>
        <taxon>Eukaryota</taxon>
        <taxon>Fungi</taxon>
        <taxon>Dikarya</taxon>
        <taxon>Ascomycota</taxon>
        <taxon>Pezizomycotina</taxon>
        <taxon>Sordariomycetes</taxon>
        <taxon>Hypocreomycetidae</taxon>
        <taxon>Hypocreales</taxon>
        <taxon>Clavicipitaceae</taxon>
        <taxon>Pochonia</taxon>
    </lineage>
</organism>
<dbReference type="GO" id="GO:0008168">
    <property type="term" value="F:methyltransferase activity"/>
    <property type="evidence" value="ECO:0007669"/>
    <property type="project" value="UniProtKB-KW"/>
</dbReference>
<protein>
    <submittedName>
        <fullName evidence="1">L-isoaspartate O-methyltransferase</fullName>
    </submittedName>
</protein>
<dbReference type="PIRSF" id="PIRSF036794">
    <property type="entry name" value="UCP_erythr_ester"/>
    <property type="match status" value="1"/>
</dbReference>
<dbReference type="GO" id="GO:0046677">
    <property type="term" value="P:response to antibiotic"/>
    <property type="evidence" value="ECO:0007669"/>
    <property type="project" value="InterPro"/>
</dbReference>
<evidence type="ECO:0000313" key="1">
    <source>
        <dbReference type="EMBL" id="OAQ71086.1"/>
    </source>
</evidence>